<organism evidence="9 10">
    <name type="scientific">Bionectria ochroleuca</name>
    <name type="common">Gliocladium roseum</name>
    <dbReference type="NCBI Taxonomy" id="29856"/>
    <lineage>
        <taxon>Eukaryota</taxon>
        <taxon>Fungi</taxon>
        <taxon>Dikarya</taxon>
        <taxon>Ascomycota</taxon>
        <taxon>Pezizomycotina</taxon>
        <taxon>Sordariomycetes</taxon>
        <taxon>Hypocreomycetidae</taxon>
        <taxon>Hypocreales</taxon>
        <taxon>Bionectriaceae</taxon>
        <taxon>Clonostachys</taxon>
    </lineage>
</organism>
<feature type="compositionally biased region" description="Polar residues" evidence="7">
    <location>
        <begin position="20"/>
        <end position="30"/>
    </location>
</feature>
<keyword evidence="4" id="KW-0238">DNA-binding</keyword>
<comment type="caution">
    <text evidence="9">The sequence shown here is derived from an EMBL/GenBank/DDBJ whole genome shotgun (WGS) entry which is preliminary data.</text>
</comment>
<accession>A0ABY6UJ80</accession>
<dbReference type="SMART" id="SM00906">
    <property type="entry name" value="Fungal_trans"/>
    <property type="match status" value="1"/>
</dbReference>
<evidence type="ECO:0000256" key="5">
    <source>
        <dbReference type="ARBA" id="ARBA00023163"/>
    </source>
</evidence>
<feature type="domain" description="Xylanolytic transcriptional activator regulatory" evidence="8">
    <location>
        <begin position="260"/>
        <end position="309"/>
    </location>
</feature>
<dbReference type="InterPro" id="IPR007219">
    <property type="entry name" value="XnlR_reg_dom"/>
</dbReference>
<evidence type="ECO:0000259" key="8">
    <source>
        <dbReference type="SMART" id="SM00906"/>
    </source>
</evidence>
<dbReference type="CDD" id="cd12148">
    <property type="entry name" value="fungal_TF_MHR"/>
    <property type="match status" value="1"/>
</dbReference>
<evidence type="ECO:0000313" key="10">
    <source>
        <dbReference type="Proteomes" id="UP000766486"/>
    </source>
</evidence>
<name>A0ABY6UJ80_BIOOC</name>
<feature type="region of interest" description="Disordered" evidence="7">
    <location>
        <begin position="1"/>
        <end position="95"/>
    </location>
</feature>
<dbReference type="EMBL" id="CABFNS010000830">
    <property type="protein sequence ID" value="VUC31301.1"/>
    <property type="molecule type" value="Genomic_DNA"/>
</dbReference>
<dbReference type="Pfam" id="PF04082">
    <property type="entry name" value="Fungal_trans"/>
    <property type="match status" value="2"/>
</dbReference>
<keyword evidence="10" id="KW-1185">Reference proteome</keyword>
<evidence type="ECO:0000256" key="1">
    <source>
        <dbReference type="ARBA" id="ARBA00004123"/>
    </source>
</evidence>
<feature type="compositionally biased region" description="Polar residues" evidence="7">
    <location>
        <begin position="82"/>
        <end position="91"/>
    </location>
</feature>
<gene>
    <name evidence="9" type="ORF">CLO192961_LOCUS300612</name>
</gene>
<dbReference type="Proteomes" id="UP000766486">
    <property type="component" value="Unassembled WGS sequence"/>
</dbReference>
<dbReference type="InterPro" id="IPR051711">
    <property type="entry name" value="Stress_Response_Reg"/>
</dbReference>
<keyword evidence="2" id="KW-0862">Zinc</keyword>
<keyword evidence="6" id="KW-0539">Nucleus</keyword>
<dbReference type="PANTHER" id="PTHR47540">
    <property type="entry name" value="THIAMINE REPRESSIBLE GENES REGULATORY PROTEIN THI5"/>
    <property type="match status" value="1"/>
</dbReference>
<comment type="subcellular location">
    <subcellularLocation>
        <location evidence="1">Nucleus</location>
    </subcellularLocation>
</comment>
<keyword evidence="3" id="KW-0805">Transcription regulation</keyword>
<keyword evidence="5" id="KW-0804">Transcription</keyword>
<sequence length="583" mass="65705">MAPIPISTDHTPGDVEMDDSSSWHSDTVLSTRPIVIEQMSPSRAPSDSPSKAADNGTGSQRNIAIEVAEGRAMREEDEVEGDTNNADSSPPFQHDQYGHVHGCSSSFAFLNFAKQRLANLPTMSIKFCDYPLFSTGTLPQTLPPKAIGDTLVKTYFDFGLSTSRFIHEVTFREHYESFYTENAEGTLPQETLVLIFMVLAVGSHYSQSKSRWCGYSASIHFYEMAELQLQKAPCPITLASLQARLLIIHYLLNHSRIHEAWSAFGVVHMKRTFWVIYINDRILGSIFGRPCAIHDDDLDQEECVIVDDNNITASSCQPAQAGTFSWAAALFHYVRLARILGRILKEFYSLKTKRQTLFRLYNNAMEIESAIGDWQSKLPDNLNFALLPTSALSVGLHRQVSTLKVTFAYTNLLLYGPFMLHSIGLSGKMSRDAEYEQWVKRCHDKSIEAARMIISVCRAFSDRGLFSKTFWMYNYAQFAATGTLYMYCQLWPDSANVWDDAEEARCQFPVGVEDDLVGQRYIEILRQLSHITSRRHKQDLDEESDVNDMLSAGDDGLGLDVSAVDFGGPWANLFIDQTILQNF</sequence>
<evidence type="ECO:0000256" key="4">
    <source>
        <dbReference type="ARBA" id="ARBA00023125"/>
    </source>
</evidence>
<evidence type="ECO:0000256" key="7">
    <source>
        <dbReference type="SAM" id="MobiDB-lite"/>
    </source>
</evidence>
<evidence type="ECO:0000313" key="9">
    <source>
        <dbReference type="EMBL" id="VUC31301.1"/>
    </source>
</evidence>
<proteinExistence type="predicted"/>
<feature type="compositionally biased region" description="Polar residues" evidence="7">
    <location>
        <begin position="39"/>
        <end position="49"/>
    </location>
</feature>
<evidence type="ECO:0000256" key="2">
    <source>
        <dbReference type="ARBA" id="ARBA00022833"/>
    </source>
</evidence>
<dbReference type="PANTHER" id="PTHR47540:SF1">
    <property type="entry name" value="ACTIVATOR OF STRESS GENES 1-RELATED"/>
    <property type="match status" value="1"/>
</dbReference>
<reference evidence="9 10" key="1">
    <citation type="submission" date="2019-06" db="EMBL/GenBank/DDBJ databases">
        <authorList>
            <person name="Broberg M."/>
        </authorList>
    </citation>
    <scope>NUCLEOTIDE SEQUENCE [LARGE SCALE GENOMIC DNA]</scope>
</reference>
<evidence type="ECO:0000256" key="3">
    <source>
        <dbReference type="ARBA" id="ARBA00023015"/>
    </source>
</evidence>
<evidence type="ECO:0000256" key="6">
    <source>
        <dbReference type="ARBA" id="ARBA00023242"/>
    </source>
</evidence>
<protein>
    <recommendedName>
        <fullName evidence="8">Xylanolytic transcriptional activator regulatory domain-containing protein</fullName>
    </recommendedName>
</protein>